<dbReference type="OrthoDB" id="853871at2"/>
<evidence type="ECO:0000313" key="2">
    <source>
        <dbReference type="EMBL" id="AKQ46739.1"/>
    </source>
</evidence>
<feature type="compositionally biased region" description="Polar residues" evidence="1">
    <location>
        <begin position="174"/>
        <end position="183"/>
    </location>
</feature>
<keyword evidence="3" id="KW-1185">Reference proteome</keyword>
<sequence length="310" mass="33448">MTFSEFLMKRRIAEAAFSADDPVRYARWQDLYAQMHPNSFYNSVKMVLNDVRRRYLLVPEPTLASAQKEAVTAAPARPRAVARRAAPTKESAEQPSAETTPVNRPPAEIIAQLSNEETPSVERTVPTPTSAEDVEKATPKPGRARPVFKRPAPEAPAVEADTAAAEAEKETNLPAYTQETTAPKTLAAKPSRPRPVFKGPASAPEATAASTEPSAEPPAPETALPETAPPAEETKPKSPRPRPVFKRPAPGESEKPVAAEPLVSGSLAENTPKTETDFPEPPVQELAKPPRPRPVFKRPSPSGSEAEKPE</sequence>
<dbReference type="STRING" id="1379910.TH63_15705"/>
<dbReference type="Proteomes" id="UP000036458">
    <property type="component" value="Chromosome"/>
</dbReference>
<protein>
    <submittedName>
        <fullName evidence="2">Uncharacterized protein</fullName>
    </submittedName>
</protein>
<evidence type="ECO:0000256" key="1">
    <source>
        <dbReference type="SAM" id="MobiDB-lite"/>
    </source>
</evidence>
<feature type="region of interest" description="Disordered" evidence="1">
    <location>
        <begin position="64"/>
        <end position="310"/>
    </location>
</feature>
<evidence type="ECO:0000313" key="3">
    <source>
        <dbReference type="Proteomes" id="UP000036458"/>
    </source>
</evidence>
<feature type="compositionally biased region" description="Low complexity" evidence="1">
    <location>
        <begin position="70"/>
        <end position="85"/>
    </location>
</feature>
<dbReference type="PATRIC" id="fig|1379910.4.peg.3424"/>
<gene>
    <name evidence="2" type="ORF">TH63_15705</name>
</gene>
<feature type="compositionally biased region" description="Low complexity" evidence="1">
    <location>
        <begin position="155"/>
        <end position="165"/>
    </location>
</feature>
<organism evidence="2 3">
    <name type="scientific">Rufibacter radiotolerans</name>
    <dbReference type="NCBI Taxonomy" id="1379910"/>
    <lineage>
        <taxon>Bacteria</taxon>
        <taxon>Pseudomonadati</taxon>
        <taxon>Bacteroidota</taxon>
        <taxon>Cytophagia</taxon>
        <taxon>Cytophagales</taxon>
        <taxon>Hymenobacteraceae</taxon>
        <taxon>Rufibacter</taxon>
    </lineage>
</organism>
<feature type="compositionally biased region" description="Low complexity" evidence="1">
    <location>
        <begin position="200"/>
        <end position="214"/>
    </location>
</feature>
<dbReference type="EMBL" id="CP010777">
    <property type="protein sequence ID" value="AKQ46739.1"/>
    <property type="molecule type" value="Genomic_DNA"/>
</dbReference>
<dbReference type="AlphaFoldDB" id="A0A0H4VSI6"/>
<feature type="compositionally biased region" description="Polar residues" evidence="1">
    <location>
        <begin position="93"/>
        <end position="102"/>
    </location>
</feature>
<dbReference type="KEGG" id="ruf:TH63_15705"/>
<proteinExistence type="predicted"/>
<accession>A0A0H4VSI6</accession>
<name>A0A0H4VSI6_9BACT</name>
<reference evidence="2 3" key="1">
    <citation type="submission" date="2015-01" db="EMBL/GenBank/DDBJ databases">
        <title>Rufibacter sp./DG31D/ whole genome sequencing.</title>
        <authorList>
            <person name="Kim M.K."/>
            <person name="Srinivasan S."/>
            <person name="Lee J.-J."/>
        </authorList>
    </citation>
    <scope>NUCLEOTIDE SEQUENCE [LARGE SCALE GENOMIC DNA]</scope>
    <source>
        <strain evidence="2 3">DG31D</strain>
    </source>
</reference>
<feature type="compositionally biased region" description="Low complexity" evidence="1">
    <location>
        <begin position="221"/>
        <end position="231"/>
    </location>
</feature>
<dbReference type="RefSeq" id="WP_048921777.1">
    <property type="nucleotide sequence ID" value="NZ_CP010777.1"/>
</dbReference>